<dbReference type="GO" id="GO:0016853">
    <property type="term" value="F:isomerase activity"/>
    <property type="evidence" value="ECO:0007669"/>
    <property type="project" value="UniProtKB-KW"/>
</dbReference>
<evidence type="ECO:0000259" key="7">
    <source>
        <dbReference type="PROSITE" id="PS51462"/>
    </source>
</evidence>
<dbReference type="EMBL" id="FOUI01000001">
    <property type="protein sequence ID" value="SFM12760.1"/>
    <property type="molecule type" value="Genomic_DNA"/>
</dbReference>
<dbReference type="STRING" id="1720063.SAMN05216217_101189"/>
<name>A0A1I4NBV0_9GAMM</name>
<dbReference type="RefSeq" id="WP_342707808.1">
    <property type="nucleotide sequence ID" value="NZ_FOUI01000001.1"/>
</dbReference>
<gene>
    <name evidence="8" type="ORF">SAMN05216217_101189</name>
</gene>
<dbReference type="InterPro" id="IPR015797">
    <property type="entry name" value="NUDIX_hydrolase-like_dom_sf"/>
</dbReference>
<reference evidence="9" key="1">
    <citation type="submission" date="2016-10" db="EMBL/GenBank/DDBJ databases">
        <authorList>
            <person name="Varghese N."/>
            <person name="Submissions S."/>
        </authorList>
    </citation>
    <scope>NUCLEOTIDE SEQUENCE [LARGE SCALE GENOMIC DNA]</scope>
    <source>
        <strain evidence="9">DSM 24213</strain>
    </source>
</reference>
<evidence type="ECO:0000256" key="1">
    <source>
        <dbReference type="ARBA" id="ARBA00001946"/>
    </source>
</evidence>
<keyword evidence="9" id="KW-1185">Reference proteome</keyword>
<dbReference type="AlphaFoldDB" id="A0A1I4NBV0"/>
<evidence type="ECO:0000313" key="9">
    <source>
        <dbReference type="Proteomes" id="UP000243629"/>
    </source>
</evidence>
<comment type="similarity">
    <text evidence="2">Belongs to the Nudix hydrolase family.</text>
</comment>
<proteinExistence type="inferred from homology"/>
<keyword evidence="5 6" id="KW-0460">Magnesium</keyword>
<keyword evidence="3 6" id="KW-0479">Metal-binding</keyword>
<evidence type="ECO:0000256" key="5">
    <source>
        <dbReference type="ARBA" id="ARBA00022842"/>
    </source>
</evidence>
<feature type="binding site" evidence="6">
    <location>
        <position position="98"/>
    </location>
    <ligand>
        <name>Mg(2+)</name>
        <dbReference type="ChEBI" id="CHEBI:18420"/>
    </ligand>
</feature>
<dbReference type="InterPro" id="IPR020084">
    <property type="entry name" value="NUDIX_hydrolase_CS"/>
</dbReference>
<dbReference type="CDD" id="cd04697">
    <property type="entry name" value="NUDIX_Hydrolase"/>
    <property type="match status" value="1"/>
</dbReference>
<feature type="binding site" evidence="6">
    <location>
        <position position="94"/>
    </location>
    <ligand>
        <name>Mg(2+)</name>
        <dbReference type="ChEBI" id="CHEBI:18420"/>
    </ligand>
</feature>
<evidence type="ECO:0000256" key="4">
    <source>
        <dbReference type="ARBA" id="ARBA00022801"/>
    </source>
</evidence>
<dbReference type="Pfam" id="PF00293">
    <property type="entry name" value="NUDIX"/>
    <property type="match status" value="1"/>
</dbReference>
<dbReference type="InterPro" id="IPR000086">
    <property type="entry name" value="NUDIX_hydrolase_dom"/>
</dbReference>
<accession>A0A1I4NBV0</accession>
<sequence length="181" mass="20052">MNAGEVNAYLARSAAERVISVDADDHPLAEVSRGQAQRDGLITRCTYVFVFNSSGQLCMHRRTLHKRLYPGYWDVCAGGLVAAGESYAEGAARELEEELGVVGVALQGHGRFYFDSPESRLWGGVFSCIWDGPIRMQPEEVLAVRWVDPQAPWQRAGEQYTPDSMQALQAWRSGNLKDFAG</sequence>
<protein>
    <submittedName>
        <fullName evidence="8">Isopentenyldiphosphate isomerase</fullName>
    </submittedName>
</protein>
<organism evidence="8 9">
    <name type="scientific">Halopseudomonas yangmingensis</name>
    <dbReference type="NCBI Taxonomy" id="1720063"/>
    <lineage>
        <taxon>Bacteria</taxon>
        <taxon>Pseudomonadati</taxon>
        <taxon>Pseudomonadota</taxon>
        <taxon>Gammaproteobacteria</taxon>
        <taxon>Pseudomonadales</taxon>
        <taxon>Pseudomonadaceae</taxon>
        <taxon>Halopseudomonas</taxon>
    </lineage>
</organism>
<keyword evidence="8" id="KW-0413">Isomerase</keyword>
<dbReference type="Gene3D" id="3.90.79.10">
    <property type="entry name" value="Nucleoside Triphosphate Pyrophosphohydrolase"/>
    <property type="match status" value="1"/>
</dbReference>
<dbReference type="GO" id="GO:0046872">
    <property type="term" value="F:metal ion binding"/>
    <property type="evidence" value="ECO:0007669"/>
    <property type="project" value="UniProtKB-KW"/>
</dbReference>
<evidence type="ECO:0000256" key="2">
    <source>
        <dbReference type="ARBA" id="ARBA00005582"/>
    </source>
</evidence>
<dbReference type="PROSITE" id="PS51462">
    <property type="entry name" value="NUDIX"/>
    <property type="match status" value="1"/>
</dbReference>
<comment type="cofactor">
    <cofactor evidence="1">
        <name>Mg(2+)</name>
        <dbReference type="ChEBI" id="CHEBI:18420"/>
    </cofactor>
</comment>
<dbReference type="SUPFAM" id="SSF55811">
    <property type="entry name" value="Nudix"/>
    <property type="match status" value="1"/>
</dbReference>
<dbReference type="Proteomes" id="UP000243629">
    <property type="component" value="Unassembled WGS sequence"/>
</dbReference>
<feature type="domain" description="Nudix hydrolase" evidence="7">
    <location>
        <begin position="41"/>
        <end position="169"/>
    </location>
</feature>
<dbReference type="InterPro" id="IPR024195">
    <property type="entry name" value="NUDIX_hydrolase_YfcD_pred"/>
</dbReference>
<evidence type="ECO:0000256" key="6">
    <source>
        <dbReference type="PIRSR" id="PIRSR017340-1"/>
    </source>
</evidence>
<dbReference type="PANTHER" id="PTHR10885">
    <property type="entry name" value="ISOPENTENYL-DIPHOSPHATE DELTA-ISOMERASE"/>
    <property type="match status" value="1"/>
</dbReference>
<evidence type="ECO:0000256" key="3">
    <source>
        <dbReference type="ARBA" id="ARBA00022723"/>
    </source>
</evidence>
<keyword evidence="4" id="KW-0378">Hydrolase</keyword>
<dbReference type="PROSITE" id="PS00893">
    <property type="entry name" value="NUDIX_BOX"/>
    <property type="match status" value="1"/>
</dbReference>
<dbReference type="GO" id="GO:0016817">
    <property type="term" value="F:hydrolase activity, acting on acid anhydrides"/>
    <property type="evidence" value="ECO:0007669"/>
    <property type="project" value="InterPro"/>
</dbReference>
<dbReference type="PIRSF" id="PIRSF017340">
    <property type="entry name" value="Nudix_hydro"/>
    <property type="match status" value="1"/>
</dbReference>
<dbReference type="PANTHER" id="PTHR10885:SF0">
    <property type="entry name" value="ISOPENTENYL-DIPHOSPHATE DELTA-ISOMERASE"/>
    <property type="match status" value="1"/>
</dbReference>
<evidence type="ECO:0000313" key="8">
    <source>
        <dbReference type="EMBL" id="SFM12760.1"/>
    </source>
</evidence>